<evidence type="ECO:0000256" key="5">
    <source>
        <dbReference type="SAM" id="Phobius"/>
    </source>
</evidence>
<feature type="region of interest" description="Disordered" evidence="4">
    <location>
        <begin position="1109"/>
        <end position="1146"/>
    </location>
</feature>
<feature type="repeat" description="ANK" evidence="3">
    <location>
        <begin position="770"/>
        <end position="802"/>
    </location>
</feature>
<feature type="repeat" description="ANK" evidence="3">
    <location>
        <begin position="633"/>
        <end position="665"/>
    </location>
</feature>
<keyword evidence="2 3" id="KW-0040">ANK repeat</keyword>
<evidence type="ECO:0000256" key="3">
    <source>
        <dbReference type="PROSITE-ProRule" id="PRU00023"/>
    </source>
</evidence>
<evidence type="ECO:0000313" key="7">
    <source>
        <dbReference type="EMBL" id="RAW40965.1"/>
    </source>
</evidence>
<dbReference type="SUPFAM" id="SSF52200">
    <property type="entry name" value="Toll/Interleukin receptor TIR domain"/>
    <property type="match status" value="1"/>
</dbReference>
<evidence type="ECO:0000256" key="2">
    <source>
        <dbReference type="ARBA" id="ARBA00023043"/>
    </source>
</evidence>
<dbReference type="SMART" id="SM00248">
    <property type="entry name" value="ANK"/>
    <property type="match status" value="8"/>
</dbReference>
<feature type="region of interest" description="Disordered" evidence="4">
    <location>
        <begin position="1542"/>
        <end position="1636"/>
    </location>
</feature>
<feature type="compositionally biased region" description="Polar residues" evidence="4">
    <location>
        <begin position="138"/>
        <end position="147"/>
    </location>
</feature>
<proteinExistence type="predicted"/>
<reference evidence="7 8" key="1">
    <citation type="submission" date="2018-01" db="EMBL/GenBank/DDBJ databases">
        <title>Draft genome of the strawberry crown rot pathogen Phytophthora cactorum.</title>
        <authorList>
            <person name="Armitage A.D."/>
            <person name="Lysoe E."/>
            <person name="Nellist C.F."/>
            <person name="Harrison R.J."/>
            <person name="Brurberg M.B."/>
        </authorList>
    </citation>
    <scope>NUCLEOTIDE SEQUENCE [LARGE SCALE GENOMIC DNA]</scope>
    <source>
        <strain evidence="7 8">10300</strain>
    </source>
</reference>
<dbReference type="PROSITE" id="PS50104">
    <property type="entry name" value="TIR"/>
    <property type="match status" value="1"/>
</dbReference>
<evidence type="ECO:0000259" key="6">
    <source>
        <dbReference type="PROSITE" id="PS50104"/>
    </source>
</evidence>
<dbReference type="PANTHER" id="PTHR24123:SF33">
    <property type="entry name" value="PROTEIN HOS4"/>
    <property type="match status" value="1"/>
</dbReference>
<evidence type="ECO:0000313" key="8">
    <source>
        <dbReference type="Proteomes" id="UP000251314"/>
    </source>
</evidence>
<feature type="region of interest" description="Disordered" evidence="4">
    <location>
        <begin position="1198"/>
        <end position="1265"/>
    </location>
</feature>
<feature type="compositionally biased region" description="Low complexity" evidence="4">
    <location>
        <begin position="1548"/>
        <end position="1562"/>
    </location>
</feature>
<feature type="domain" description="TIR" evidence="6">
    <location>
        <begin position="976"/>
        <end position="1098"/>
    </location>
</feature>
<dbReference type="EMBL" id="MJFZ01000038">
    <property type="protein sequence ID" value="RAW40965.1"/>
    <property type="molecule type" value="Genomic_DNA"/>
</dbReference>
<keyword evidence="5" id="KW-1133">Transmembrane helix</keyword>
<dbReference type="Proteomes" id="UP000251314">
    <property type="component" value="Unassembled WGS sequence"/>
</dbReference>
<feature type="compositionally biased region" description="Polar residues" evidence="4">
    <location>
        <begin position="1627"/>
        <end position="1636"/>
    </location>
</feature>
<dbReference type="InterPro" id="IPR035897">
    <property type="entry name" value="Toll_tir_struct_dom_sf"/>
</dbReference>
<organism evidence="7 8">
    <name type="scientific">Phytophthora cactorum</name>
    <dbReference type="NCBI Taxonomy" id="29920"/>
    <lineage>
        <taxon>Eukaryota</taxon>
        <taxon>Sar</taxon>
        <taxon>Stramenopiles</taxon>
        <taxon>Oomycota</taxon>
        <taxon>Peronosporomycetes</taxon>
        <taxon>Peronosporales</taxon>
        <taxon>Peronosporaceae</taxon>
        <taxon>Phytophthora</taxon>
    </lineage>
</organism>
<feature type="compositionally biased region" description="Polar residues" evidence="4">
    <location>
        <begin position="61"/>
        <end position="74"/>
    </location>
</feature>
<feature type="compositionally biased region" description="Polar residues" evidence="4">
    <location>
        <begin position="1599"/>
        <end position="1608"/>
    </location>
</feature>
<dbReference type="Gene3D" id="1.25.40.20">
    <property type="entry name" value="Ankyrin repeat-containing domain"/>
    <property type="match status" value="4"/>
</dbReference>
<name>A0A329SWH3_9STRA</name>
<feature type="region of interest" description="Disordered" evidence="4">
    <location>
        <begin position="1"/>
        <end position="147"/>
    </location>
</feature>
<keyword evidence="1" id="KW-0677">Repeat</keyword>
<dbReference type="InterPro" id="IPR000157">
    <property type="entry name" value="TIR_dom"/>
</dbReference>
<dbReference type="InterPro" id="IPR002110">
    <property type="entry name" value="Ankyrin_rpt"/>
</dbReference>
<feature type="compositionally biased region" description="Basic and acidic residues" evidence="4">
    <location>
        <begin position="1215"/>
        <end position="1235"/>
    </location>
</feature>
<dbReference type="InterPro" id="IPR036770">
    <property type="entry name" value="Ankyrin_rpt-contain_sf"/>
</dbReference>
<evidence type="ECO:0000256" key="1">
    <source>
        <dbReference type="ARBA" id="ARBA00022737"/>
    </source>
</evidence>
<protein>
    <recommendedName>
        <fullName evidence="6">TIR domain-containing protein</fullName>
    </recommendedName>
</protein>
<accession>A0A329SWH3</accession>
<comment type="caution">
    <text evidence="7">The sequence shown here is derived from an EMBL/GenBank/DDBJ whole genome shotgun (WGS) entry which is preliminary data.</text>
</comment>
<dbReference type="OrthoDB" id="194358at2759"/>
<dbReference type="Gene3D" id="3.40.50.10140">
    <property type="entry name" value="Toll/interleukin-1 receptor homology (TIR) domain"/>
    <property type="match status" value="1"/>
</dbReference>
<dbReference type="PROSITE" id="PS50088">
    <property type="entry name" value="ANK_REPEAT"/>
    <property type="match status" value="5"/>
</dbReference>
<feature type="transmembrane region" description="Helical" evidence="5">
    <location>
        <begin position="373"/>
        <end position="392"/>
    </location>
</feature>
<dbReference type="STRING" id="29920.A0A329SWH3"/>
<dbReference type="SUPFAM" id="SSF48403">
    <property type="entry name" value="Ankyrin repeat"/>
    <property type="match status" value="2"/>
</dbReference>
<dbReference type="PRINTS" id="PR01415">
    <property type="entry name" value="ANKYRIN"/>
</dbReference>
<evidence type="ECO:0000256" key="4">
    <source>
        <dbReference type="SAM" id="MobiDB-lite"/>
    </source>
</evidence>
<dbReference type="GO" id="GO:0007165">
    <property type="term" value="P:signal transduction"/>
    <property type="evidence" value="ECO:0007669"/>
    <property type="project" value="InterPro"/>
</dbReference>
<dbReference type="InterPro" id="IPR051165">
    <property type="entry name" value="Multifunctional_ANK_Repeat"/>
</dbReference>
<keyword evidence="8" id="KW-1185">Reference proteome</keyword>
<dbReference type="VEuPathDB" id="FungiDB:PC110_g2826"/>
<feature type="repeat" description="ANK" evidence="3">
    <location>
        <begin position="732"/>
        <end position="764"/>
    </location>
</feature>
<feature type="transmembrane region" description="Helical" evidence="5">
    <location>
        <begin position="328"/>
        <end position="353"/>
    </location>
</feature>
<feature type="repeat" description="ANK" evidence="3">
    <location>
        <begin position="803"/>
        <end position="835"/>
    </location>
</feature>
<feature type="region of interest" description="Disordered" evidence="4">
    <location>
        <begin position="455"/>
        <end position="475"/>
    </location>
</feature>
<feature type="compositionally biased region" description="Low complexity" evidence="4">
    <location>
        <begin position="122"/>
        <end position="137"/>
    </location>
</feature>
<feature type="repeat" description="ANK" evidence="3">
    <location>
        <begin position="535"/>
        <end position="559"/>
    </location>
</feature>
<dbReference type="PROSITE" id="PS50297">
    <property type="entry name" value="ANK_REP_REGION"/>
    <property type="match status" value="5"/>
</dbReference>
<gene>
    <name evidence="7" type="ORF">PC110_g2826</name>
</gene>
<dbReference type="Pfam" id="PF00023">
    <property type="entry name" value="Ank"/>
    <property type="match status" value="2"/>
</dbReference>
<dbReference type="PANTHER" id="PTHR24123">
    <property type="entry name" value="ANKYRIN REPEAT-CONTAINING"/>
    <property type="match status" value="1"/>
</dbReference>
<dbReference type="SMART" id="SM00255">
    <property type="entry name" value="TIR"/>
    <property type="match status" value="1"/>
</dbReference>
<dbReference type="Pfam" id="PF12796">
    <property type="entry name" value="Ank_2"/>
    <property type="match status" value="1"/>
</dbReference>
<dbReference type="Pfam" id="PF13676">
    <property type="entry name" value="TIR_2"/>
    <property type="match status" value="1"/>
</dbReference>
<sequence length="1636" mass="179803">MASLSEPNASSEAANSSAASARSSSSSFVEPAQQPSGISSYFHALHSPLSANGRRRRAPITNESDGQRSPSQPSYEIPLMDAADPSPRSHREVSASSAGRTHGSRHSETTSDPHNQWHRRAAPSAVSAHSSRASISSETQQQSTPPVNCNVEIGEYGNTALPSCHYYVDASGQMRIRKLWWCYMRIRRVLWCVFPWLKRDSNTYLSARMVANSTLIVVVYLLRELLNHVVVPAILTHKDDGAGEDAKRHCHDHSLEFLDMYAYSMVANVVLCLPALNFKACRLYRRARKDYSRVNSTSSINGEPASVVAPSSSVADITKEHQRFEKTYLFTLCELIVVVEIPYLIVILVVMFVPSESGSISEMLVACDRQLATGYFLLLLAVQLVAVLAYILRWRQILLFHRLHLHFLFQRGYVPGHSRFDYVERSFATPLYAWLPAPLWACWKRCQRLRKATQENRYGETQEGQNGDASVPQGSPRKQIHYVKVALYSAAKRGDVEQVRSLLETAVSISGPEFATEWYEPRVWNLGGVVLLARGQRNPLHVAVAFDQIEVVRELLANGHFDVQQLDKLELLRLDLAWLYRVMFRLLFFLVRRSSAGVVANASAGGGAGNGGAAPGLASASHPFGPVGLFQATLLTPLHVAVTMGHVELTLLLLRYGAKPDAPALSTHPRFATPPLYWAVDKECTRLLLDAGGNPLALPGDASGLLLTAFEVARIAGNAAVARQMEKYGGDVALTPLHDACAGGRRHEVAFLLEHGADPDTLGEQVIGCFRRTPLHWAAMRGHARIIRLLVRYGANVDARDVFGRTPLAWACVLNRTRAVEALLESGTDVNVRDAQGDPLLCICAAGACASIKRGAKTAAGKPDKLGDDRVQDDECDDGGEEGGLGVMLSGQRSLARGLDPRIFQLLLDFGVDLHATRTSNGDSALHVALRRRNQTAAVLFVRAGLSLTAVNLLGQRAIDCARSPALRFAVKKEAGQRDVMISYSHAHAPLARKIRDALERQRVTTWIDTMGPTGITGGSVWRQEIARGIQSSALVLAVLTKDYPQSQWCMKELAFAKMQNIPVVAIQCEDMEISEELQVYLWTRQVIDFRPAVKHNYVMETSEHAPYPLSKGEKGDGVKGARPMITSNSSHTIEDTDSHEDESDFRTEDYNEVNSMAGKRIASNLELVPDYNDEVFCHCLRMLLDGIQDQIEEHRARLARRQEQQQQQAQLPGHDTDGRAGEDTSRHGSRRNDSECYPEEEDKGLCRIPSAPGNSGECEDSNAQISFPEGPLNVPLFRPLRRIESLASSLAFTSATDSFVFIAHGDFHRSFCLRLQKSLLKQGIRCVVDQTVPAVQYAHQPSDHAGAEAQSGGFGADLAGLDQPVARLPVQARQLAAKDAILACSAVLVVLSPLSANCDLLSDQLAFAEDRGKLLVPVLLSLHKVDLAKRYTFSRSMVHHFNASLGYEQSFEQLTSYLRAHQQNEARQRRLQRRQQEDQGDLDASLGAMAVLSPISSASSAERPSSLAGYTDVVELQSPFDEELLSTDASLLLPTLPVKTFMASPPGGNTSRTGSRGSSTRGFGGHGWSEPDILEAARRDDFQQDPMRNNSRHDRSRTGSGVSNASARSRENSLRLTGSARRQHGSILSTTEDMV</sequence>
<feature type="compositionally biased region" description="Low complexity" evidence="4">
    <location>
        <begin position="1"/>
        <end position="27"/>
    </location>
</feature>
<keyword evidence="5" id="KW-0812">Transmembrane</keyword>
<keyword evidence="5" id="KW-0472">Membrane</keyword>